<dbReference type="Pfam" id="PF06348">
    <property type="entry name" value="DUF1059"/>
    <property type="match status" value="1"/>
</dbReference>
<sequence>MGRKFIDCRAFPSEMKCSIAISADSEKELLEAAVQHAVAVHGHKDSPELRGQLLGVIKDGMPSETAPGRAA</sequence>
<proteinExistence type="predicted"/>
<comment type="caution">
    <text evidence="1">The sequence shown here is derived from an EMBL/GenBank/DDBJ whole genome shotgun (WGS) entry which is preliminary data.</text>
</comment>
<dbReference type="Proteomes" id="UP001254257">
    <property type="component" value="Unassembled WGS sequence"/>
</dbReference>
<evidence type="ECO:0000313" key="2">
    <source>
        <dbReference type="Proteomes" id="UP001254257"/>
    </source>
</evidence>
<accession>A0ABU3S7H7</accession>
<dbReference type="RefSeq" id="WP_316018241.1">
    <property type="nucleotide sequence ID" value="NZ_JAWDID010000012.1"/>
</dbReference>
<name>A0ABU3S7H7_9HYPH</name>
<protein>
    <submittedName>
        <fullName evidence="1">DUF1059 domain-containing protein</fullName>
    </submittedName>
</protein>
<organism evidence="1 2">
    <name type="scientific">Bosea rubneri</name>
    <dbReference type="NCBI Taxonomy" id="3075434"/>
    <lineage>
        <taxon>Bacteria</taxon>
        <taxon>Pseudomonadati</taxon>
        <taxon>Pseudomonadota</taxon>
        <taxon>Alphaproteobacteria</taxon>
        <taxon>Hyphomicrobiales</taxon>
        <taxon>Boseaceae</taxon>
        <taxon>Bosea</taxon>
    </lineage>
</organism>
<evidence type="ECO:0000313" key="1">
    <source>
        <dbReference type="EMBL" id="MDU0340290.1"/>
    </source>
</evidence>
<dbReference type="InterPro" id="IPR009409">
    <property type="entry name" value="DUF1059"/>
</dbReference>
<reference evidence="1 2" key="1">
    <citation type="submission" date="2023-09" db="EMBL/GenBank/DDBJ databases">
        <title>Whole genome shotgun sequencing (WGS) of Bosea sp. ZW T0_25, isolated from stored onions (Allium cepa).</title>
        <authorList>
            <person name="Stoll D.A."/>
            <person name="Huch M."/>
        </authorList>
    </citation>
    <scope>NUCLEOTIDE SEQUENCE [LARGE SCALE GENOMIC DNA]</scope>
    <source>
        <strain evidence="1 2">ZW T0_25</strain>
    </source>
</reference>
<keyword evidence="2" id="KW-1185">Reference proteome</keyword>
<gene>
    <name evidence="1" type="ORF">RKE40_10375</name>
</gene>
<dbReference type="EMBL" id="JAWDID010000012">
    <property type="protein sequence ID" value="MDU0340290.1"/>
    <property type="molecule type" value="Genomic_DNA"/>
</dbReference>